<evidence type="ECO:0000259" key="7">
    <source>
        <dbReference type="PROSITE" id="PS51379"/>
    </source>
</evidence>
<dbReference type="PANTHER" id="PTHR43724">
    <property type="entry name" value="PYRUVATE SYNTHASE SUBUNIT PORD"/>
    <property type="match status" value="1"/>
</dbReference>
<gene>
    <name evidence="8" type="ORF">COY37_07475</name>
</gene>
<dbReference type="PROSITE" id="PS00198">
    <property type="entry name" value="4FE4S_FER_1"/>
    <property type="match status" value="1"/>
</dbReference>
<evidence type="ECO:0000256" key="6">
    <source>
        <dbReference type="ARBA" id="ARBA00023014"/>
    </source>
</evidence>
<name>A0A2M7T6X1_9ACTN</name>
<protein>
    <submittedName>
        <fullName evidence="8">Pyruvate ferredoxin oxidoreductase</fullName>
    </submittedName>
</protein>
<dbReference type="Pfam" id="PF14697">
    <property type="entry name" value="Fer4_21"/>
    <property type="match status" value="1"/>
</dbReference>
<dbReference type="GO" id="GO:0046872">
    <property type="term" value="F:metal ion binding"/>
    <property type="evidence" value="ECO:0007669"/>
    <property type="project" value="UniProtKB-KW"/>
</dbReference>
<accession>A0A2M7T6X1</accession>
<dbReference type="Gene3D" id="3.30.70.20">
    <property type="match status" value="2"/>
</dbReference>
<comment type="cofactor">
    <cofactor evidence="1">
        <name>[4Fe-4S] cluster</name>
        <dbReference type="ChEBI" id="CHEBI:49883"/>
    </cofactor>
</comment>
<dbReference type="RefSeq" id="WP_286677754.1">
    <property type="nucleotide sequence ID" value="NZ_MNXI01000031.1"/>
</dbReference>
<evidence type="ECO:0000256" key="3">
    <source>
        <dbReference type="ARBA" id="ARBA00022723"/>
    </source>
</evidence>
<keyword evidence="2" id="KW-0004">4Fe-4S</keyword>
<evidence type="ECO:0000313" key="8">
    <source>
        <dbReference type="EMBL" id="PIZ37209.1"/>
    </source>
</evidence>
<dbReference type="InterPro" id="IPR011898">
    <property type="entry name" value="PorD_KorD"/>
</dbReference>
<evidence type="ECO:0000313" key="9">
    <source>
        <dbReference type="Proteomes" id="UP000230956"/>
    </source>
</evidence>
<evidence type="ECO:0000256" key="2">
    <source>
        <dbReference type="ARBA" id="ARBA00022485"/>
    </source>
</evidence>
<dbReference type="InterPro" id="IPR017900">
    <property type="entry name" value="4Fe4S_Fe_S_CS"/>
</dbReference>
<dbReference type="GO" id="GO:0016625">
    <property type="term" value="F:oxidoreductase activity, acting on the aldehyde or oxo group of donors, iron-sulfur protein as acceptor"/>
    <property type="evidence" value="ECO:0007669"/>
    <property type="project" value="InterPro"/>
</dbReference>
<dbReference type="GO" id="GO:0051539">
    <property type="term" value="F:4 iron, 4 sulfur cluster binding"/>
    <property type="evidence" value="ECO:0007669"/>
    <property type="project" value="UniProtKB-KW"/>
</dbReference>
<keyword evidence="6" id="KW-0411">Iron-sulfur</keyword>
<evidence type="ECO:0000256" key="1">
    <source>
        <dbReference type="ARBA" id="ARBA00001966"/>
    </source>
</evidence>
<evidence type="ECO:0000256" key="5">
    <source>
        <dbReference type="ARBA" id="ARBA00023004"/>
    </source>
</evidence>
<reference evidence="9" key="1">
    <citation type="submission" date="2017-09" db="EMBL/GenBank/DDBJ databases">
        <title>Depth-based differentiation of microbial function through sediment-hosted aquifers and enrichment of novel symbionts in the deep terrestrial subsurface.</title>
        <authorList>
            <person name="Probst A.J."/>
            <person name="Ladd B."/>
            <person name="Jarett J.K."/>
            <person name="Geller-Mcgrath D.E."/>
            <person name="Sieber C.M.K."/>
            <person name="Emerson J.B."/>
            <person name="Anantharaman K."/>
            <person name="Thomas B.C."/>
            <person name="Malmstrom R."/>
            <person name="Stieglmeier M."/>
            <person name="Klingl A."/>
            <person name="Woyke T."/>
            <person name="Ryan C.M."/>
            <person name="Banfield J.F."/>
        </authorList>
    </citation>
    <scope>NUCLEOTIDE SEQUENCE [LARGE SCALE GENOMIC DNA]</scope>
</reference>
<comment type="caution">
    <text evidence="8">The sequence shown here is derived from an EMBL/GenBank/DDBJ whole genome shotgun (WGS) entry which is preliminary data.</text>
</comment>
<dbReference type="InterPro" id="IPR017896">
    <property type="entry name" value="4Fe4S_Fe-S-bd"/>
</dbReference>
<organism evidence="8 9">
    <name type="scientific">Candidatus Aquicultor secundus</name>
    <dbReference type="NCBI Taxonomy" id="1973895"/>
    <lineage>
        <taxon>Bacteria</taxon>
        <taxon>Bacillati</taxon>
        <taxon>Actinomycetota</taxon>
        <taxon>Candidatus Aquicultoria</taxon>
        <taxon>Candidatus Aquicultorales</taxon>
        <taxon>Candidatus Aquicultoraceae</taxon>
        <taxon>Candidatus Aquicultor</taxon>
    </lineage>
</organism>
<dbReference type="EMBL" id="PFNG01000177">
    <property type="protein sequence ID" value="PIZ37209.1"/>
    <property type="molecule type" value="Genomic_DNA"/>
</dbReference>
<dbReference type="SUPFAM" id="SSF54862">
    <property type="entry name" value="4Fe-4S ferredoxins"/>
    <property type="match status" value="1"/>
</dbReference>
<proteinExistence type="predicted"/>
<dbReference type="PROSITE" id="PS51379">
    <property type="entry name" value="4FE4S_FER_2"/>
    <property type="match status" value="2"/>
</dbReference>
<keyword evidence="5" id="KW-0408">Iron</keyword>
<dbReference type="PANTHER" id="PTHR43724:SF1">
    <property type="entry name" value="PYRUVATE SYNTHASE SUBUNIT PORD"/>
    <property type="match status" value="1"/>
</dbReference>
<keyword evidence="8" id="KW-0670">Pyruvate</keyword>
<dbReference type="AlphaFoldDB" id="A0A2M7T6X1"/>
<dbReference type="Proteomes" id="UP000230956">
    <property type="component" value="Unassembled WGS sequence"/>
</dbReference>
<keyword evidence="4" id="KW-0677">Repeat</keyword>
<keyword evidence="3" id="KW-0479">Metal-binding</keyword>
<feature type="domain" description="4Fe-4S ferredoxin-type" evidence="7">
    <location>
        <begin position="48"/>
        <end position="76"/>
    </location>
</feature>
<feature type="domain" description="4Fe-4S ferredoxin-type" evidence="7">
    <location>
        <begin position="77"/>
        <end position="107"/>
    </location>
</feature>
<evidence type="ECO:0000256" key="4">
    <source>
        <dbReference type="ARBA" id="ARBA00022737"/>
    </source>
</evidence>
<dbReference type="NCBIfam" id="TIGR02179">
    <property type="entry name" value="PorD_KorD"/>
    <property type="match status" value="1"/>
</dbReference>
<sequence>MSKTKIKTQTKWNIKGIENWGWKKHPLGATIPEAGNAADYKTGGWRSNRPIWDEEKCTNCLICWINCPDSSIRVKDEKWDSFDYDHCKGCGICANVCPTKAITMVEEGGEK</sequence>